<evidence type="ECO:0000256" key="2">
    <source>
        <dbReference type="ARBA" id="ARBA00022679"/>
    </source>
</evidence>
<dbReference type="PANTHER" id="PTHR11986">
    <property type="entry name" value="AMINOTRANSFERASE CLASS III"/>
    <property type="match status" value="1"/>
</dbReference>
<proteinExistence type="inferred from homology"/>
<gene>
    <name evidence="4" type="primary">argD</name>
    <name evidence="5" type="ORF">SAMN05216200_101343</name>
</gene>
<dbReference type="Gene3D" id="3.90.1150.10">
    <property type="entry name" value="Aspartate Aminotransferase, domain 1"/>
    <property type="match status" value="1"/>
</dbReference>
<dbReference type="FunFam" id="3.40.640.10:FF:000004">
    <property type="entry name" value="Acetylornithine aminotransferase"/>
    <property type="match status" value="1"/>
</dbReference>
<keyword evidence="6" id="KW-1185">Reference proteome</keyword>
<dbReference type="HAMAP" id="MF_01107">
    <property type="entry name" value="ArgD_aminotrans_3"/>
    <property type="match status" value="1"/>
</dbReference>
<evidence type="ECO:0000256" key="1">
    <source>
        <dbReference type="ARBA" id="ARBA00022576"/>
    </source>
</evidence>
<keyword evidence="4" id="KW-0028">Amino-acid biosynthesis</keyword>
<feature type="binding site" evidence="4">
    <location>
        <position position="132"/>
    </location>
    <ligand>
        <name>N(2)-acetyl-L-ornithine</name>
        <dbReference type="ChEBI" id="CHEBI:57805"/>
    </ligand>
</feature>
<dbReference type="NCBIfam" id="TIGR00707">
    <property type="entry name" value="argD"/>
    <property type="match status" value="1"/>
</dbReference>
<feature type="binding site" evidence="4">
    <location>
        <position position="271"/>
    </location>
    <ligand>
        <name>N(2)-acetyl-L-ornithine</name>
        <dbReference type="ChEBI" id="CHEBI:57805"/>
    </ligand>
</feature>
<comment type="pathway">
    <text evidence="4">Amino-acid biosynthesis; L-arginine biosynthesis; N(2)-acetyl-L-ornithine from L-glutamate: step 4/4.</text>
</comment>
<sequence length="400" mass="41865">MISPVLPTYARAPLSFVEGSGPWLIDESGRRHLDLCAGIAVNALGHAHPRLVAALESQARRLWHTSNLYRIPNQERLARRLTEATFADTVFFANSGTETIELAIKMARRRAHAAGERERTRILTFEGCFHGRSTGAIAASGAPKMVEGFGPLMPGFDHAPWNDLEAARALVGPQTAAILVEPIQGEGGVRVADPAFLQGLRALADESGALLILDEIQTGVGRTGKLFAHEHYGIRPDIMTVAKGIGGGFPLGALLATEEAAAAMTAGSHGSTYGGNPLACAVGCAVMDEVLAEGFLDRVAEAGRRLRAGLEALAARHPAVLGGVRGMGLMLGLECRVPVGRLVAAGYDAGVLVAPAAQDVARVLPPLIIADEEIDEGLARLEAAAAALEAAEAKDQEARA</sequence>
<dbReference type="RefSeq" id="WP_072745910.1">
    <property type="nucleotide sequence ID" value="NZ_FOHL01000002.1"/>
</dbReference>
<evidence type="ECO:0000256" key="3">
    <source>
        <dbReference type="ARBA" id="ARBA00022898"/>
    </source>
</evidence>
<dbReference type="EMBL" id="FRDL01000001">
    <property type="protein sequence ID" value="SHN51606.1"/>
    <property type="molecule type" value="Genomic_DNA"/>
</dbReference>
<keyword evidence="4" id="KW-0055">Arginine biosynthesis</keyword>
<keyword evidence="1 4" id="KW-0032">Aminotransferase</keyword>
<dbReference type="AlphaFoldDB" id="A0A1M7RZK8"/>
<dbReference type="InterPro" id="IPR049704">
    <property type="entry name" value="Aminotrans_3_PPA_site"/>
</dbReference>
<dbReference type="GO" id="GO:0030170">
    <property type="term" value="F:pyridoxal phosphate binding"/>
    <property type="evidence" value="ECO:0007669"/>
    <property type="project" value="InterPro"/>
</dbReference>
<dbReference type="OrthoDB" id="9801834at2"/>
<comment type="miscellaneous">
    <text evidence="4">May also have succinyldiaminopimelate aminotransferase activity, thus carrying out the corresponding step in lysine biosynthesis.</text>
</comment>
<dbReference type="SUPFAM" id="SSF53383">
    <property type="entry name" value="PLP-dependent transferases"/>
    <property type="match status" value="1"/>
</dbReference>
<organism evidence="5 6">
    <name type="scientific">Oceanicella actignis</name>
    <dbReference type="NCBI Taxonomy" id="1189325"/>
    <lineage>
        <taxon>Bacteria</taxon>
        <taxon>Pseudomonadati</taxon>
        <taxon>Pseudomonadota</taxon>
        <taxon>Alphaproteobacteria</taxon>
        <taxon>Rhodobacterales</taxon>
        <taxon>Paracoccaceae</taxon>
        <taxon>Oceanicella</taxon>
    </lineage>
</organism>
<dbReference type="InterPro" id="IPR015421">
    <property type="entry name" value="PyrdxlP-dep_Trfase_major"/>
</dbReference>
<dbReference type="STRING" id="1189325.SAMN04488119_102175"/>
<dbReference type="Pfam" id="PF00202">
    <property type="entry name" value="Aminotran_3"/>
    <property type="match status" value="1"/>
</dbReference>
<dbReference type="EC" id="2.6.1.11" evidence="4"/>
<feature type="binding site" evidence="4">
    <location>
        <begin position="96"/>
        <end position="97"/>
    </location>
    <ligand>
        <name>pyridoxal 5'-phosphate</name>
        <dbReference type="ChEBI" id="CHEBI:597326"/>
    </ligand>
</feature>
<keyword evidence="3 4" id="KW-0663">Pyridoxal phosphate</keyword>
<comment type="similarity">
    <text evidence="4">Belongs to the class-III pyridoxal-phosphate-dependent aminotransferase family. ArgD subfamily.</text>
</comment>
<dbReference type="GO" id="GO:0005737">
    <property type="term" value="C:cytoplasm"/>
    <property type="evidence" value="ECO:0007669"/>
    <property type="project" value="UniProtKB-SubCell"/>
</dbReference>
<feature type="binding site" evidence="4">
    <location>
        <position position="272"/>
    </location>
    <ligand>
        <name>pyridoxal 5'-phosphate</name>
        <dbReference type="ChEBI" id="CHEBI:597326"/>
    </ligand>
</feature>
<dbReference type="InterPro" id="IPR050103">
    <property type="entry name" value="Class-III_PLP-dep_AT"/>
</dbReference>
<feature type="binding site" evidence="4">
    <location>
        <begin position="214"/>
        <end position="217"/>
    </location>
    <ligand>
        <name>pyridoxal 5'-phosphate</name>
        <dbReference type="ChEBI" id="CHEBI:597326"/>
    </ligand>
</feature>
<dbReference type="InterPro" id="IPR015424">
    <property type="entry name" value="PyrdxlP-dep_Trfase"/>
</dbReference>
<comment type="cofactor">
    <cofactor evidence="4">
        <name>pyridoxal 5'-phosphate</name>
        <dbReference type="ChEBI" id="CHEBI:597326"/>
    </cofactor>
    <text evidence="4">Binds 1 pyridoxal phosphate per subunit.</text>
</comment>
<comment type="subcellular location">
    <subcellularLocation>
        <location evidence="4">Cytoplasm</location>
    </subcellularLocation>
</comment>
<dbReference type="CDD" id="cd00610">
    <property type="entry name" value="OAT_like"/>
    <property type="match status" value="1"/>
</dbReference>
<feature type="binding site" evidence="4">
    <location>
        <position position="129"/>
    </location>
    <ligand>
        <name>pyridoxal 5'-phosphate</name>
        <dbReference type="ChEBI" id="CHEBI:597326"/>
    </ligand>
</feature>
<evidence type="ECO:0000313" key="6">
    <source>
        <dbReference type="Proteomes" id="UP000184066"/>
    </source>
</evidence>
<dbReference type="UniPathway" id="UPA00068">
    <property type="reaction ID" value="UER00109"/>
</dbReference>
<evidence type="ECO:0000256" key="4">
    <source>
        <dbReference type="HAMAP-Rule" id="MF_01107"/>
    </source>
</evidence>
<dbReference type="InterPro" id="IPR004636">
    <property type="entry name" value="AcOrn/SuccOrn_fam"/>
</dbReference>
<dbReference type="GO" id="GO:0042802">
    <property type="term" value="F:identical protein binding"/>
    <property type="evidence" value="ECO:0007669"/>
    <property type="project" value="TreeGrafter"/>
</dbReference>
<dbReference type="Gene3D" id="3.40.640.10">
    <property type="entry name" value="Type I PLP-dependent aspartate aminotransferase-like (Major domain)"/>
    <property type="match status" value="1"/>
</dbReference>
<dbReference type="GO" id="GO:0003992">
    <property type="term" value="F:N2-acetyl-L-ornithine:2-oxoglutarate 5-aminotransferase activity"/>
    <property type="evidence" value="ECO:0007669"/>
    <property type="project" value="UniProtKB-UniRule"/>
</dbReference>
<dbReference type="PANTHER" id="PTHR11986:SF113">
    <property type="entry name" value="SUCCINYLORNITHINE TRANSAMINASE"/>
    <property type="match status" value="1"/>
</dbReference>
<dbReference type="PIRSF" id="PIRSF000521">
    <property type="entry name" value="Transaminase_4ab_Lys_Orn"/>
    <property type="match status" value="1"/>
</dbReference>
<dbReference type="InterPro" id="IPR015422">
    <property type="entry name" value="PyrdxlP-dep_Trfase_small"/>
</dbReference>
<evidence type="ECO:0000313" key="5">
    <source>
        <dbReference type="EMBL" id="SHN51606.1"/>
    </source>
</evidence>
<dbReference type="NCBIfam" id="NF002325">
    <property type="entry name" value="PRK01278.1"/>
    <property type="match status" value="1"/>
</dbReference>
<name>A0A1M7RZK8_9RHOB</name>
<dbReference type="InterPro" id="IPR005814">
    <property type="entry name" value="Aminotrans_3"/>
</dbReference>
<accession>A0A1M7RZK8</accession>
<feature type="modified residue" description="N6-(pyridoxal phosphate)lysine" evidence="4">
    <location>
        <position position="243"/>
    </location>
</feature>
<dbReference type="GO" id="GO:0006526">
    <property type="term" value="P:L-arginine biosynthetic process"/>
    <property type="evidence" value="ECO:0007669"/>
    <property type="project" value="UniProtKB-UniRule"/>
</dbReference>
<reference evidence="5 6" key="1">
    <citation type="submission" date="2016-12" db="EMBL/GenBank/DDBJ databases">
        <authorList>
            <person name="Song W.-J."/>
            <person name="Kurnit D.M."/>
        </authorList>
    </citation>
    <scope>NUCLEOTIDE SEQUENCE [LARGE SCALE GENOMIC DNA]</scope>
    <source>
        <strain evidence="5 6">CGMCC 1.10808</strain>
    </source>
</reference>
<dbReference type="Proteomes" id="UP000184066">
    <property type="component" value="Unassembled WGS sequence"/>
</dbReference>
<keyword evidence="2 4" id="KW-0808">Transferase</keyword>
<comment type="subunit">
    <text evidence="4">Homodimer.</text>
</comment>
<comment type="catalytic activity">
    <reaction evidence="4">
        <text>N(2)-acetyl-L-ornithine + 2-oxoglutarate = N-acetyl-L-glutamate 5-semialdehyde + L-glutamate</text>
        <dbReference type="Rhea" id="RHEA:18049"/>
        <dbReference type="ChEBI" id="CHEBI:16810"/>
        <dbReference type="ChEBI" id="CHEBI:29123"/>
        <dbReference type="ChEBI" id="CHEBI:29985"/>
        <dbReference type="ChEBI" id="CHEBI:57805"/>
        <dbReference type="EC" id="2.6.1.11"/>
    </reaction>
</comment>
<dbReference type="PROSITE" id="PS00600">
    <property type="entry name" value="AA_TRANSFER_CLASS_3"/>
    <property type="match status" value="1"/>
</dbReference>
<protein>
    <recommendedName>
        <fullName evidence="4">Acetylornithine aminotransferase</fullName>
        <shortName evidence="4">ACOAT</shortName>
        <ecNumber evidence="4">2.6.1.11</ecNumber>
    </recommendedName>
</protein>
<keyword evidence="4" id="KW-0963">Cytoplasm</keyword>